<keyword evidence="4" id="KW-0472">Membrane</keyword>
<keyword evidence="2" id="KW-0328">Glycosyltransferase</keyword>
<evidence type="ECO:0000259" key="5">
    <source>
        <dbReference type="Pfam" id="PF00535"/>
    </source>
</evidence>
<dbReference type="EMBL" id="SLWB01000001">
    <property type="protein sequence ID" value="TCN73170.1"/>
    <property type="molecule type" value="Genomic_DNA"/>
</dbReference>
<keyword evidence="3 6" id="KW-0808">Transferase</keyword>
<dbReference type="InterPro" id="IPR029044">
    <property type="entry name" value="Nucleotide-diphossugar_trans"/>
</dbReference>
<feature type="transmembrane region" description="Helical" evidence="4">
    <location>
        <begin position="6"/>
        <end position="26"/>
    </location>
</feature>
<evidence type="ECO:0000256" key="4">
    <source>
        <dbReference type="SAM" id="Phobius"/>
    </source>
</evidence>
<keyword evidence="4" id="KW-1133">Transmembrane helix</keyword>
<name>A0A4R2F7D3_9BACT</name>
<organism evidence="6 7">
    <name type="scientific">Acetobacteroides hydrogenigenes</name>
    <dbReference type="NCBI Taxonomy" id="979970"/>
    <lineage>
        <taxon>Bacteria</taxon>
        <taxon>Pseudomonadati</taxon>
        <taxon>Bacteroidota</taxon>
        <taxon>Bacteroidia</taxon>
        <taxon>Bacteroidales</taxon>
        <taxon>Rikenellaceae</taxon>
        <taxon>Acetobacteroides</taxon>
    </lineage>
</organism>
<dbReference type="OrthoDB" id="9800276at2"/>
<dbReference type="InterPro" id="IPR001173">
    <property type="entry name" value="Glyco_trans_2-like"/>
</dbReference>
<evidence type="ECO:0000256" key="1">
    <source>
        <dbReference type="ARBA" id="ARBA00006739"/>
    </source>
</evidence>
<dbReference type="RefSeq" id="WP_131837945.1">
    <property type="nucleotide sequence ID" value="NZ_SLWB01000001.1"/>
</dbReference>
<reference evidence="6 7" key="1">
    <citation type="submission" date="2019-03" db="EMBL/GenBank/DDBJ databases">
        <title>Genomic Encyclopedia of Archaeal and Bacterial Type Strains, Phase II (KMG-II): from individual species to whole genera.</title>
        <authorList>
            <person name="Goeker M."/>
        </authorList>
    </citation>
    <scope>NUCLEOTIDE SEQUENCE [LARGE SCALE GENOMIC DNA]</scope>
    <source>
        <strain evidence="6 7">RL-C</strain>
    </source>
</reference>
<sequence length="378" mass="41933">MVLPIALVVLYLALVAAFIVGYYHILERKPITNQRSSFISIVICFRNEERNIDDLFKSIRALDYPKEFFEIVAVNDHSTDNTALELSLQQEHSNLRIVNLPLRFEGKKAALAAGVAAAKGNIIAITDADCCLPQSWLTSINNMIGSKADMVCGPVAYRSTTFFERLAAVEFGSLVAAGIGAAGINKPIFCNAANMAFRKEIFTNANLNQEQTPSGDDVFLLHYAKQCHKTIKFITGRDCLVTTNADKNFIDFLNRRKRWGSKAKHYTDAATILVAIIVFLANLAILACAIAAILNHSYSRLAIALLSSKVILDYALLSVHFRANGIKKWSKYFLLCAALYPIYITFTAIGSTTSKFTWKERRYNDPKASHPGHNHGES</sequence>
<dbReference type="Gene3D" id="3.90.550.10">
    <property type="entry name" value="Spore Coat Polysaccharide Biosynthesis Protein SpsA, Chain A"/>
    <property type="match status" value="1"/>
</dbReference>
<gene>
    <name evidence="6" type="ORF">CLV25_101389</name>
</gene>
<feature type="transmembrane region" description="Helical" evidence="4">
    <location>
        <begin position="266"/>
        <end position="294"/>
    </location>
</feature>
<keyword evidence="4" id="KW-0812">Transmembrane</keyword>
<comment type="similarity">
    <text evidence="1">Belongs to the glycosyltransferase 2 family.</text>
</comment>
<dbReference type="Proteomes" id="UP000294830">
    <property type="component" value="Unassembled WGS sequence"/>
</dbReference>
<feature type="transmembrane region" description="Helical" evidence="4">
    <location>
        <begin position="300"/>
        <end position="320"/>
    </location>
</feature>
<evidence type="ECO:0000313" key="7">
    <source>
        <dbReference type="Proteomes" id="UP000294830"/>
    </source>
</evidence>
<keyword evidence="7" id="KW-1185">Reference proteome</keyword>
<protein>
    <submittedName>
        <fullName evidence="6">Cellulose synthase/poly-beta-1,6-N-acetylglucosamine synthase-like glycosyltransferase</fullName>
    </submittedName>
</protein>
<dbReference type="AlphaFoldDB" id="A0A4R2F7D3"/>
<comment type="caution">
    <text evidence="6">The sequence shown here is derived from an EMBL/GenBank/DDBJ whole genome shotgun (WGS) entry which is preliminary data.</text>
</comment>
<proteinExistence type="inferred from homology"/>
<feature type="domain" description="Glycosyltransferase 2-like" evidence="5">
    <location>
        <begin position="40"/>
        <end position="169"/>
    </location>
</feature>
<evidence type="ECO:0000256" key="3">
    <source>
        <dbReference type="ARBA" id="ARBA00022679"/>
    </source>
</evidence>
<evidence type="ECO:0000256" key="2">
    <source>
        <dbReference type="ARBA" id="ARBA00022676"/>
    </source>
</evidence>
<dbReference type="SUPFAM" id="SSF53448">
    <property type="entry name" value="Nucleotide-diphospho-sugar transferases"/>
    <property type="match status" value="1"/>
</dbReference>
<evidence type="ECO:0000313" key="6">
    <source>
        <dbReference type="EMBL" id="TCN73170.1"/>
    </source>
</evidence>
<dbReference type="PANTHER" id="PTHR43630:SF1">
    <property type="entry name" value="POLY-BETA-1,6-N-ACETYL-D-GLUCOSAMINE SYNTHASE"/>
    <property type="match status" value="1"/>
</dbReference>
<accession>A0A4R2F7D3</accession>
<feature type="transmembrane region" description="Helical" evidence="4">
    <location>
        <begin position="332"/>
        <end position="351"/>
    </location>
</feature>
<dbReference type="GO" id="GO:0016757">
    <property type="term" value="F:glycosyltransferase activity"/>
    <property type="evidence" value="ECO:0007669"/>
    <property type="project" value="UniProtKB-KW"/>
</dbReference>
<dbReference type="Pfam" id="PF00535">
    <property type="entry name" value="Glycos_transf_2"/>
    <property type="match status" value="1"/>
</dbReference>
<dbReference type="PANTHER" id="PTHR43630">
    <property type="entry name" value="POLY-BETA-1,6-N-ACETYL-D-GLUCOSAMINE SYNTHASE"/>
    <property type="match status" value="1"/>
</dbReference>